<feature type="compositionally biased region" description="Polar residues" evidence="1">
    <location>
        <begin position="620"/>
        <end position="639"/>
    </location>
</feature>
<comment type="caution">
    <text evidence="3">The sequence shown here is derived from an EMBL/GenBank/DDBJ whole genome shotgun (WGS) entry which is preliminary data.</text>
</comment>
<feature type="compositionally biased region" description="Basic and acidic residues" evidence="1">
    <location>
        <begin position="670"/>
        <end position="679"/>
    </location>
</feature>
<protein>
    <submittedName>
        <fullName evidence="3">Sensitivity to high expression protein she10</fullName>
    </submittedName>
</protein>
<feature type="signal peptide" evidence="2">
    <location>
        <begin position="1"/>
        <end position="19"/>
    </location>
</feature>
<feature type="compositionally biased region" description="Basic residues" evidence="1">
    <location>
        <begin position="258"/>
        <end position="268"/>
    </location>
</feature>
<keyword evidence="2" id="KW-0732">Signal</keyword>
<organism evidence="3 4">
    <name type="scientific">Zygosaccharomyces mellis</name>
    <dbReference type="NCBI Taxonomy" id="42258"/>
    <lineage>
        <taxon>Eukaryota</taxon>
        <taxon>Fungi</taxon>
        <taxon>Dikarya</taxon>
        <taxon>Ascomycota</taxon>
        <taxon>Saccharomycotina</taxon>
        <taxon>Saccharomycetes</taxon>
        <taxon>Saccharomycetales</taxon>
        <taxon>Saccharomycetaceae</taxon>
        <taxon>Zygosaccharomyces</taxon>
    </lineage>
</organism>
<evidence type="ECO:0000313" key="3">
    <source>
        <dbReference type="EMBL" id="GCF00224.1"/>
    </source>
</evidence>
<dbReference type="SUPFAM" id="SSF47162">
    <property type="entry name" value="Apolipoprotein"/>
    <property type="match status" value="1"/>
</dbReference>
<keyword evidence="4" id="KW-1185">Reference proteome</keyword>
<dbReference type="Proteomes" id="UP000301737">
    <property type="component" value="Unassembled WGS sequence"/>
</dbReference>
<gene>
    <name evidence="3" type="primary">SHE10</name>
    <name evidence="3" type="ORF">ZYGM_002554</name>
</gene>
<sequence>MKILTKFILLLVAITWSLHYYCQIGQCSVQLQRVCHYTTPSVWEELMLEKNEFYREQLDPKVKILKTHISKVGTQYKKKIVPKLIDLGNHFYLEIVSPRIDDVCQIWEEFDSEVYREWSLRQVRRIRKQIWFYYSVYLKPSLGRLDSQYALTDKYQYIYSKLAPVGVELTQHFQDVYNQVVVKVQPYWEAVERVASAKWGPVSRKVWNRCRSSELCFKTNEQLNTVWKNLNVGYRYLVIYVKDALAPYTDDLKSNVRATRRSKSKPRARATTSAVGNVKSGGDAGVKTSTSEALASAAVEPTMSASTTMEAGFEDYYNDEEPISTTTSTIMLTVTKENDQNELSSPQRTTEAGLEISEQDAVKDEFEAWFRVVNQKSSGVVKTFNREVKKYLDKRVKELDSVFQNKTLNMTQALQRHYKNLNRAIQDINCTCEADATSGNVTCFDSTGTTQLPEYITRAKVRALFADAHETLDQSMLVLKQDLEPVAQEVEKRVNLIREEMVEVYEEWGDAMVSEWSKRLAYIDVVAGHLDENDGNSNEESSENWRKFLNLKKQVIKARDELVECPANLQEIKQFAKKVHYLVDVLTSEAGEYLYILRARANLAFQAREQVTNQREDSQRMAQDSSQSVENNNVTTASVKKSDERSHKMKNATRNELDVTNKFSIGSNSSDEKLSKETTAHNNVTLQD</sequence>
<feature type="chain" id="PRO_5020953865" evidence="2">
    <location>
        <begin position="20"/>
        <end position="688"/>
    </location>
</feature>
<dbReference type="EMBL" id="BIMX01000016">
    <property type="protein sequence ID" value="GCF00224.1"/>
    <property type="molecule type" value="Genomic_DNA"/>
</dbReference>
<feature type="region of interest" description="Disordered" evidence="1">
    <location>
        <begin position="257"/>
        <end position="287"/>
    </location>
</feature>
<proteinExistence type="predicted"/>
<evidence type="ECO:0000256" key="2">
    <source>
        <dbReference type="SAM" id="SignalP"/>
    </source>
</evidence>
<feature type="region of interest" description="Disordered" evidence="1">
    <location>
        <begin position="614"/>
        <end position="688"/>
    </location>
</feature>
<evidence type="ECO:0000256" key="1">
    <source>
        <dbReference type="SAM" id="MobiDB-lite"/>
    </source>
</evidence>
<name>A0A4C2E8S6_9SACH</name>
<reference evidence="3 4" key="1">
    <citation type="submission" date="2019-01" db="EMBL/GenBank/DDBJ databases">
        <title>Draft Genome Sequencing of Zygosaccharomyces mellis Ca-7.</title>
        <authorList>
            <person name="Shiwa Y."/>
            <person name="Kanesaki Y."/>
            <person name="Ishige T."/>
            <person name="Mura K."/>
            <person name="Hori T."/>
            <person name="Tamura T."/>
        </authorList>
    </citation>
    <scope>NUCLEOTIDE SEQUENCE [LARGE SCALE GENOMIC DNA]</scope>
    <source>
        <strain evidence="3 4">Ca-7</strain>
    </source>
</reference>
<accession>A0A4C2E8S6</accession>
<dbReference type="AlphaFoldDB" id="A0A4C2E8S6"/>
<evidence type="ECO:0000313" key="4">
    <source>
        <dbReference type="Proteomes" id="UP000301737"/>
    </source>
</evidence>
<dbReference type="OrthoDB" id="3260408at2759"/>